<keyword evidence="3" id="KW-1185">Reference proteome</keyword>
<dbReference type="HOGENOM" id="CLU_2323638_0_0_1"/>
<name>D7MRR3_ARALL</name>
<dbReference type="Gramene" id="scaffold_801686.1">
    <property type="protein sequence ID" value="scaffold_801686.1"/>
    <property type="gene ID" value="scaffold_801686.1"/>
</dbReference>
<organism evidence="3">
    <name type="scientific">Arabidopsis lyrata subsp. lyrata</name>
    <name type="common">Lyre-leaved rock-cress</name>
    <dbReference type="NCBI Taxonomy" id="81972"/>
    <lineage>
        <taxon>Eukaryota</taxon>
        <taxon>Viridiplantae</taxon>
        <taxon>Streptophyta</taxon>
        <taxon>Embryophyta</taxon>
        <taxon>Tracheophyta</taxon>
        <taxon>Spermatophyta</taxon>
        <taxon>Magnoliopsida</taxon>
        <taxon>eudicotyledons</taxon>
        <taxon>Gunneridae</taxon>
        <taxon>Pentapetalae</taxon>
        <taxon>rosids</taxon>
        <taxon>malvids</taxon>
        <taxon>Brassicales</taxon>
        <taxon>Brassicaceae</taxon>
        <taxon>Camelineae</taxon>
        <taxon>Arabidopsis</taxon>
    </lineage>
</organism>
<reference evidence="3" key="1">
    <citation type="journal article" date="2011" name="Nat. Genet.">
        <title>The Arabidopsis lyrata genome sequence and the basis of rapid genome size change.</title>
        <authorList>
            <person name="Hu T.T."/>
            <person name="Pattyn P."/>
            <person name="Bakker E.G."/>
            <person name="Cao J."/>
            <person name="Cheng J.-F."/>
            <person name="Clark R.M."/>
            <person name="Fahlgren N."/>
            <person name="Fawcett J.A."/>
            <person name="Grimwood J."/>
            <person name="Gundlach H."/>
            <person name="Haberer G."/>
            <person name="Hollister J.D."/>
            <person name="Ossowski S."/>
            <person name="Ottilar R.P."/>
            <person name="Salamov A.A."/>
            <person name="Schneeberger K."/>
            <person name="Spannagl M."/>
            <person name="Wang X."/>
            <person name="Yang L."/>
            <person name="Nasrallah M.E."/>
            <person name="Bergelson J."/>
            <person name="Carrington J.C."/>
            <person name="Gaut B.S."/>
            <person name="Schmutz J."/>
            <person name="Mayer K.F.X."/>
            <person name="Van de Peer Y."/>
            <person name="Grigoriev I.V."/>
            <person name="Nordborg M."/>
            <person name="Weigel D."/>
            <person name="Guo Y.-L."/>
        </authorList>
    </citation>
    <scope>NUCLEOTIDE SEQUENCE [LARGE SCALE GENOMIC DNA]</scope>
    <source>
        <strain evidence="3">cv. MN47</strain>
    </source>
</reference>
<proteinExistence type="predicted"/>
<feature type="compositionally biased region" description="Polar residues" evidence="1">
    <location>
        <begin position="45"/>
        <end position="68"/>
    </location>
</feature>
<accession>D7MRR3</accession>
<protein>
    <submittedName>
        <fullName evidence="2">Uncharacterized protein</fullName>
    </submittedName>
</protein>
<dbReference type="AlphaFoldDB" id="D7MRR3"/>
<evidence type="ECO:0000256" key="1">
    <source>
        <dbReference type="SAM" id="MobiDB-lite"/>
    </source>
</evidence>
<evidence type="ECO:0000313" key="3">
    <source>
        <dbReference type="Proteomes" id="UP000008694"/>
    </source>
</evidence>
<dbReference type="Proteomes" id="UP000008694">
    <property type="component" value="Unassembled WGS sequence"/>
</dbReference>
<dbReference type="EMBL" id="GL348720">
    <property type="protein sequence ID" value="EFH40429.1"/>
    <property type="molecule type" value="Genomic_DNA"/>
</dbReference>
<feature type="region of interest" description="Disordered" evidence="1">
    <location>
        <begin position="38"/>
        <end position="80"/>
    </location>
</feature>
<evidence type="ECO:0000313" key="2">
    <source>
        <dbReference type="EMBL" id="EFH40429.1"/>
    </source>
</evidence>
<sequence>MAFNCVKLNNSAGFEQRQNSFGVEDDLEVSLVNADLAGKNDNNRVHSTSVDQTQRTRMSDSSSDLTFSQPQLKPKLRLRKKQRRKLILRNHVSLKSFSS</sequence>
<gene>
    <name evidence="2" type="ORF">ARALYDRAFT_918286</name>
</gene>